<reference evidence="1" key="1">
    <citation type="journal article" date="2021" name="Open Biol.">
        <title>Shared evolutionary footprints suggest mitochondrial oxidative damage underlies multiple complex I losses in fungi.</title>
        <authorList>
            <person name="Schikora-Tamarit M.A."/>
            <person name="Marcet-Houben M."/>
            <person name="Nosek J."/>
            <person name="Gabaldon T."/>
        </authorList>
    </citation>
    <scope>NUCLEOTIDE SEQUENCE</scope>
    <source>
        <strain evidence="1">CBS6075</strain>
    </source>
</reference>
<keyword evidence="2" id="KW-1185">Reference proteome</keyword>
<comment type="caution">
    <text evidence="1">The sequence shown here is derived from an EMBL/GenBank/DDBJ whole genome shotgun (WGS) entry which is preliminary data.</text>
</comment>
<organism evidence="1 2">
    <name type="scientific">Ogataea philodendri</name>
    <dbReference type="NCBI Taxonomy" id="1378263"/>
    <lineage>
        <taxon>Eukaryota</taxon>
        <taxon>Fungi</taxon>
        <taxon>Dikarya</taxon>
        <taxon>Ascomycota</taxon>
        <taxon>Saccharomycotina</taxon>
        <taxon>Pichiomycetes</taxon>
        <taxon>Pichiales</taxon>
        <taxon>Pichiaceae</taxon>
        <taxon>Ogataea</taxon>
    </lineage>
</organism>
<protein>
    <submittedName>
        <fullName evidence="1">Uncharacterized protein</fullName>
    </submittedName>
</protein>
<proteinExistence type="predicted"/>
<reference evidence="1" key="2">
    <citation type="submission" date="2021-01" db="EMBL/GenBank/DDBJ databases">
        <authorList>
            <person name="Schikora-Tamarit M.A."/>
        </authorList>
    </citation>
    <scope>NUCLEOTIDE SEQUENCE</scope>
    <source>
        <strain evidence="1">CBS6075</strain>
    </source>
</reference>
<evidence type="ECO:0000313" key="2">
    <source>
        <dbReference type="Proteomes" id="UP000769157"/>
    </source>
</evidence>
<dbReference type="GeneID" id="70238353"/>
<sequence length="144" mass="15887">MQSHRSFFSSSMNLTFRKLSSDGARPENSSAFSDIDISLDSFDVPNSPYFPRLFTKLNNSFKFHKSFMVCGFVASRSTSSLKSIIVDCARCSLLLLPNKSDLSKEDSFLKIDKLSSSLIHPCSCSSSSSVSNCRTISVKGSRKS</sequence>
<accession>A0A9P8NYF6</accession>
<dbReference type="EMBL" id="JAEUBE010000439">
    <property type="protein sequence ID" value="KAH3661541.1"/>
    <property type="molecule type" value="Genomic_DNA"/>
</dbReference>
<dbReference type="RefSeq" id="XP_046058654.1">
    <property type="nucleotide sequence ID" value="XM_046207671.1"/>
</dbReference>
<gene>
    <name evidence="1" type="ORF">OGAPHI_006389</name>
</gene>
<name>A0A9P8NYF6_9ASCO</name>
<dbReference type="Proteomes" id="UP000769157">
    <property type="component" value="Unassembled WGS sequence"/>
</dbReference>
<evidence type="ECO:0000313" key="1">
    <source>
        <dbReference type="EMBL" id="KAH3661541.1"/>
    </source>
</evidence>
<dbReference type="AlphaFoldDB" id="A0A9P8NYF6"/>